<evidence type="ECO:0000259" key="4">
    <source>
        <dbReference type="PROSITE" id="PS50076"/>
    </source>
</evidence>
<dbReference type="EMBL" id="BAABBO010000011">
    <property type="protein sequence ID" value="GAA3965952.1"/>
    <property type="molecule type" value="Genomic_DNA"/>
</dbReference>
<keyword evidence="1" id="KW-0143">Chaperone</keyword>
<gene>
    <name evidence="5" type="primary">djlA</name>
    <name evidence="5" type="ORF">GCM10022278_24770</name>
</gene>
<keyword evidence="6" id="KW-1185">Reference proteome</keyword>
<dbReference type="Proteomes" id="UP001501337">
    <property type="component" value="Unassembled WGS sequence"/>
</dbReference>
<dbReference type="RefSeq" id="WP_344806802.1">
    <property type="nucleotide sequence ID" value="NZ_BAABBO010000011.1"/>
</dbReference>
<dbReference type="CDD" id="cd06257">
    <property type="entry name" value="DnaJ"/>
    <property type="match status" value="1"/>
</dbReference>
<proteinExistence type="predicted"/>
<feature type="domain" description="J" evidence="4">
    <location>
        <begin position="216"/>
        <end position="282"/>
    </location>
</feature>
<dbReference type="SUPFAM" id="SSF158682">
    <property type="entry name" value="TerB-like"/>
    <property type="match status" value="1"/>
</dbReference>
<feature type="region of interest" description="Disordered" evidence="2">
    <location>
        <begin position="185"/>
        <end position="209"/>
    </location>
</feature>
<reference evidence="6" key="1">
    <citation type="journal article" date="2019" name="Int. J. Syst. Evol. Microbiol.">
        <title>The Global Catalogue of Microorganisms (GCM) 10K type strain sequencing project: providing services to taxonomists for standard genome sequencing and annotation.</title>
        <authorList>
            <consortium name="The Broad Institute Genomics Platform"/>
            <consortium name="The Broad Institute Genome Sequencing Center for Infectious Disease"/>
            <person name="Wu L."/>
            <person name="Ma J."/>
        </authorList>
    </citation>
    <scope>NUCLEOTIDE SEQUENCE [LARGE SCALE GENOMIC DNA]</scope>
    <source>
        <strain evidence="6">JCM 17555</strain>
    </source>
</reference>
<dbReference type="NCBIfam" id="NF006948">
    <property type="entry name" value="PRK09430.1"/>
    <property type="match status" value="1"/>
</dbReference>
<dbReference type="Gene3D" id="1.10.287.110">
    <property type="entry name" value="DnaJ domain"/>
    <property type="match status" value="1"/>
</dbReference>
<evidence type="ECO:0000256" key="1">
    <source>
        <dbReference type="ARBA" id="ARBA00023186"/>
    </source>
</evidence>
<dbReference type="SMART" id="SM00271">
    <property type="entry name" value="DnaJ"/>
    <property type="match status" value="1"/>
</dbReference>
<dbReference type="Pfam" id="PF00226">
    <property type="entry name" value="DnaJ"/>
    <property type="match status" value="1"/>
</dbReference>
<dbReference type="PANTHER" id="PTHR24074">
    <property type="entry name" value="CO-CHAPERONE PROTEIN DJLA"/>
    <property type="match status" value="1"/>
</dbReference>
<comment type="caution">
    <text evidence="5">The sequence shown here is derived from an EMBL/GenBank/DDBJ whole genome shotgun (WGS) entry which is preliminary data.</text>
</comment>
<dbReference type="PRINTS" id="PR00625">
    <property type="entry name" value="JDOMAIN"/>
</dbReference>
<sequence length="282" mass="30748">MNLFGKLIAGLLGYLILGIPGLILGLLIGHLFDKGLAGIAADPRLSDPVYRAKIEASFFRLSFQMLGAMAKADGRVSEMELQAARALMQRMNLDEQRTAEAMTAFNAGKSPDFDLDAALNEFSEVVDKRKDLVAFLIQTLAVMAAADGHLDEAENEFLMQVGTRLGVSRAQLQMLLRMMAAQSGFHGQTRGGGQQGGYQGGGQQPPHVSEAERLEQAYWALGVSQNDSDATIKKAYRKLMSEHHPDKLAARGIPESMRALHTEKAKEISTAYELIKANRGMK</sequence>
<dbReference type="Pfam" id="PF05099">
    <property type="entry name" value="TerB"/>
    <property type="match status" value="1"/>
</dbReference>
<keyword evidence="3" id="KW-0812">Transmembrane</keyword>
<feature type="transmembrane region" description="Helical" evidence="3">
    <location>
        <begin position="7"/>
        <end position="32"/>
    </location>
</feature>
<name>A0ABP7PIW0_9GAMM</name>
<dbReference type="PROSITE" id="PS50076">
    <property type="entry name" value="DNAJ_2"/>
    <property type="match status" value="1"/>
</dbReference>
<dbReference type="InterPro" id="IPR001623">
    <property type="entry name" value="DnaJ_domain"/>
</dbReference>
<dbReference type="Gene3D" id="1.10.3680.10">
    <property type="entry name" value="TerB-like"/>
    <property type="match status" value="1"/>
</dbReference>
<keyword evidence="3" id="KW-0472">Membrane</keyword>
<dbReference type="CDD" id="cd07316">
    <property type="entry name" value="terB_like_DjlA"/>
    <property type="match status" value="1"/>
</dbReference>
<dbReference type="InterPro" id="IPR029024">
    <property type="entry name" value="TerB-like"/>
</dbReference>
<keyword evidence="3" id="KW-1133">Transmembrane helix</keyword>
<dbReference type="InterPro" id="IPR007791">
    <property type="entry name" value="DjlA_N"/>
</dbReference>
<accession>A0ABP7PIW0</accession>
<dbReference type="InterPro" id="IPR050817">
    <property type="entry name" value="DjlA_DnaK_co-chaperone"/>
</dbReference>
<feature type="compositionally biased region" description="Gly residues" evidence="2">
    <location>
        <begin position="189"/>
        <end position="203"/>
    </location>
</feature>
<evidence type="ECO:0000256" key="3">
    <source>
        <dbReference type="SAM" id="Phobius"/>
    </source>
</evidence>
<protein>
    <submittedName>
        <fullName evidence="5">Co-chaperone DjlA</fullName>
    </submittedName>
</protein>
<organism evidence="5 6">
    <name type="scientific">Allohahella marinimesophila</name>
    <dbReference type="NCBI Taxonomy" id="1054972"/>
    <lineage>
        <taxon>Bacteria</taxon>
        <taxon>Pseudomonadati</taxon>
        <taxon>Pseudomonadota</taxon>
        <taxon>Gammaproteobacteria</taxon>
        <taxon>Oceanospirillales</taxon>
        <taxon>Hahellaceae</taxon>
        <taxon>Allohahella</taxon>
    </lineage>
</organism>
<dbReference type="InterPro" id="IPR036869">
    <property type="entry name" value="J_dom_sf"/>
</dbReference>
<evidence type="ECO:0000313" key="5">
    <source>
        <dbReference type="EMBL" id="GAA3965952.1"/>
    </source>
</evidence>
<dbReference type="SUPFAM" id="SSF46565">
    <property type="entry name" value="Chaperone J-domain"/>
    <property type="match status" value="1"/>
</dbReference>
<evidence type="ECO:0000313" key="6">
    <source>
        <dbReference type="Proteomes" id="UP001501337"/>
    </source>
</evidence>
<evidence type="ECO:0000256" key="2">
    <source>
        <dbReference type="SAM" id="MobiDB-lite"/>
    </source>
</evidence>